<dbReference type="EMBL" id="DS113515">
    <property type="protein sequence ID" value="EAY03102.1"/>
    <property type="molecule type" value="Genomic_DNA"/>
</dbReference>
<feature type="region of interest" description="Disordered" evidence="1">
    <location>
        <begin position="2653"/>
        <end position="2754"/>
    </location>
</feature>
<feature type="compositionally biased region" description="Polar residues" evidence="1">
    <location>
        <begin position="2983"/>
        <end position="3001"/>
    </location>
</feature>
<reference evidence="2" key="2">
    <citation type="journal article" date="2007" name="Science">
        <title>Draft genome sequence of the sexually transmitted pathogen Trichomonas vaginalis.</title>
        <authorList>
            <person name="Carlton J.M."/>
            <person name="Hirt R.P."/>
            <person name="Silva J.C."/>
            <person name="Delcher A.L."/>
            <person name="Schatz M."/>
            <person name="Zhao Q."/>
            <person name="Wortman J.R."/>
            <person name="Bidwell S.L."/>
            <person name="Alsmark U.C.M."/>
            <person name="Besteiro S."/>
            <person name="Sicheritz-Ponten T."/>
            <person name="Noel C.J."/>
            <person name="Dacks J.B."/>
            <person name="Foster P.G."/>
            <person name="Simillion C."/>
            <person name="Van de Peer Y."/>
            <person name="Miranda-Saavedra D."/>
            <person name="Barton G.J."/>
            <person name="Westrop G.D."/>
            <person name="Mueller S."/>
            <person name="Dessi D."/>
            <person name="Fiori P.L."/>
            <person name="Ren Q."/>
            <person name="Paulsen I."/>
            <person name="Zhang H."/>
            <person name="Bastida-Corcuera F.D."/>
            <person name="Simoes-Barbosa A."/>
            <person name="Brown M.T."/>
            <person name="Hayes R.D."/>
            <person name="Mukherjee M."/>
            <person name="Okumura C.Y."/>
            <person name="Schneider R."/>
            <person name="Smith A.J."/>
            <person name="Vanacova S."/>
            <person name="Villalvazo M."/>
            <person name="Haas B.J."/>
            <person name="Pertea M."/>
            <person name="Feldblyum T.V."/>
            <person name="Utterback T.R."/>
            <person name="Shu C.L."/>
            <person name="Osoegawa K."/>
            <person name="de Jong P.J."/>
            <person name="Hrdy I."/>
            <person name="Horvathova L."/>
            <person name="Zubacova Z."/>
            <person name="Dolezal P."/>
            <person name="Malik S.B."/>
            <person name="Logsdon J.M. Jr."/>
            <person name="Henze K."/>
            <person name="Gupta A."/>
            <person name="Wang C.C."/>
            <person name="Dunne R.L."/>
            <person name="Upcroft J.A."/>
            <person name="Upcroft P."/>
            <person name="White O."/>
            <person name="Salzberg S.L."/>
            <person name="Tang P."/>
            <person name="Chiu C.-H."/>
            <person name="Lee Y.-S."/>
            <person name="Embley T.M."/>
            <person name="Coombs G.H."/>
            <person name="Mottram J.C."/>
            <person name="Tachezy J."/>
            <person name="Fraser-Liggett C.M."/>
            <person name="Johnson P.J."/>
        </authorList>
    </citation>
    <scope>NUCLEOTIDE SEQUENCE [LARGE SCALE GENOMIC DNA]</scope>
    <source>
        <strain evidence="2">G3</strain>
    </source>
</reference>
<gene>
    <name evidence="2" type="ORF">TVAG_415360</name>
</gene>
<name>A2EW66_TRIV3</name>
<reference evidence="2" key="1">
    <citation type="submission" date="2006-10" db="EMBL/GenBank/DDBJ databases">
        <authorList>
            <person name="Amadeo P."/>
            <person name="Zhao Q."/>
            <person name="Wortman J."/>
            <person name="Fraser-Liggett C."/>
            <person name="Carlton J."/>
        </authorList>
    </citation>
    <scope>NUCLEOTIDE SEQUENCE</scope>
    <source>
        <strain evidence="2">G3</strain>
    </source>
</reference>
<feature type="compositionally biased region" description="Basic and acidic residues" evidence="1">
    <location>
        <begin position="2710"/>
        <end position="2754"/>
    </location>
</feature>
<organism evidence="2 3">
    <name type="scientific">Trichomonas vaginalis (strain ATCC PRA-98 / G3)</name>
    <dbReference type="NCBI Taxonomy" id="412133"/>
    <lineage>
        <taxon>Eukaryota</taxon>
        <taxon>Metamonada</taxon>
        <taxon>Parabasalia</taxon>
        <taxon>Trichomonadida</taxon>
        <taxon>Trichomonadidae</taxon>
        <taxon>Trichomonas</taxon>
    </lineage>
</organism>
<feature type="compositionally biased region" description="Polar residues" evidence="1">
    <location>
        <begin position="3055"/>
        <end position="3073"/>
    </location>
</feature>
<dbReference type="VEuPathDB" id="TrichDB:TVAGG3_0769170"/>
<dbReference type="InParanoid" id="A2EW66"/>
<feature type="compositionally biased region" description="Low complexity" evidence="1">
    <location>
        <begin position="3108"/>
        <end position="3123"/>
    </location>
</feature>
<feature type="compositionally biased region" description="Basic and acidic residues" evidence="1">
    <location>
        <begin position="2947"/>
        <end position="2961"/>
    </location>
</feature>
<evidence type="ECO:0000313" key="3">
    <source>
        <dbReference type="Proteomes" id="UP000001542"/>
    </source>
</evidence>
<dbReference type="RefSeq" id="XP_001315325.1">
    <property type="nucleotide sequence ID" value="XM_001315290.1"/>
</dbReference>
<dbReference type="PANTHER" id="PTHR48139">
    <property type="entry name" value="SI:DKEY-56M19.5"/>
    <property type="match status" value="1"/>
</dbReference>
<feature type="compositionally biased region" description="Low complexity" evidence="1">
    <location>
        <begin position="2964"/>
        <end position="2975"/>
    </location>
</feature>
<accession>A2EW66</accession>
<keyword evidence="3" id="KW-1185">Reference proteome</keyword>
<dbReference type="Proteomes" id="UP000001542">
    <property type="component" value="Unassembled WGS sequence"/>
</dbReference>
<proteinExistence type="predicted"/>
<dbReference type="VEuPathDB" id="TrichDB:TVAG_415360"/>
<feature type="region of interest" description="Disordered" evidence="1">
    <location>
        <begin position="3090"/>
        <end position="3123"/>
    </location>
</feature>
<feature type="compositionally biased region" description="Polar residues" evidence="1">
    <location>
        <begin position="3011"/>
        <end position="3026"/>
    </location>
</feature>
<sequence length="3268" mass="386556">MSFPMTNNELDIIREISSKLADFDPENLNFISYFRSILSTNSDLLDFFIQKIKLLKSSSKLSQLRTFDWNIIEIASRSNNLLTLRDYADCFYRLNEKLDQFPSLNYDVDDADIFINLLEAENLGEYFNAWCSLKQKYDNIFENGCFMHEIAKMAKELIEEANFSFTFHNIENPLIEKKPLEVLLITKEGKIIEIRGIDENEIYTTTNDENEITDRILFDLLNKYYQKYLNRNSNFISLTKTEPFSIFKENADTLVYLSLCSTRSLSTERFSTLFLSSFKFLQLNLDPQTQKCFRFIFYINDLYKILEKEQTFNPDILYKNLIAKKDYESMFKISDIFMIDDEYLGNFINGLKFKINQIIFTNQKLIVQKLLNVTKDDISYDFVKFLIDSKLVSEEIPLNILEKMLIYRDSYINYHLNKRTHDFHFENAIYTYEDSKNYEWLLIMMRYSQIKGVCKEIEKNQDLLMLHFLFTKYPMIKNMAKEIVVNKNQKMFELMKIMIDDDFYKQFCKYPYILSHQFTATIINQFENNLKFITSSCIKDVEEIMNDCYQENFEFIFPPPNIQLFKKYLYIYTPFVKNLPEYEKFSPAQKTNFVDFADKISEMGNNEYDYFKEKKKIRDLAVNIEAGKTADFNVNPNEILKMPLYQYLQKTDVNTVKSLQRLLSKNLTIGTVASYLVLNLTKIQPKKGIDKEKQLYLLDKIRDNFNSIAPEEEFMYSLFFATTDAEIDQNYTELNKFFWTTTAKNVEKPLEEYKKWIDFAFALTKQKVSSDADYFSSKDKFLENLFDLRLINNLLDYKFDENDDNKFVKLFISLQKDISEVKNRLPKTLCEKLARKFDLTKENPYTYFVEKGLIKEDLDHCWLLNKFINQTHKKVKLLRLKETLIPLSEDGRYFVDDFYDLNNDIKDIDYYGYDGYGFAVFNAKYSVEKYLVDEAKKYNISALMILSKRKDLKMDFEKVMKDDFEFLDDYLSDLENFYYTICSKENQDWLTMRPMSILWSNIYNAYKKITSGYLRMYDHIIGNCMVVNCFLNLFRFDLKKFKKFSHLYFDFVDEKFGNQEFENFDDFFSKLTNEAKTNQDKEKIVKFRTMINQKTTNKFQSCDFSNFQYHPFLTYIRSRLPMIGEYIRTSIFPMNMIEFGLGMSQLFENLDMDDKTCQFLRDHKQDFIKFALSMKYDCSTELFAVIIGTIFGKGVCEEKLYEATYYITHVAREIIKKKPTELMPFLYLCKDLLKEMSKVKNYHFNKLGQSINDIKSALTLIDFNFKDYDLTYSQIFIDLQNILIKRFANNDEFIDLKMQKIITQKLENYEILQYFYDNDKFMETDRLQKLIFLSNLSDTKIKRVYQINHEEFERNFEMKDDHKYDYLSSLVKYSFIVSLLGNKKVKTVSPESFYYVDKYFPDYKNLFYDIYFGKSKSAWNDAYEKIRTEVYLGFVSRPDLLINDNLIDELNHLASIKNNLPESAFKSCEFILNHVPCNVPILIPEQNPIYFIKILPEIFDFTKPLNLKSIKLTKSTKFVNIAFEVKRMIGKPNDDFKVLFDLCENLDKPSVKRILTFDLNLMKSVSGDVRIKQRQFFSRYEDLKSELENTNGLTSCLLSYRILLCNNPYMSAEFSRITDKNISFENAMIESGLELYKDLTVQGVSSIYDQQIFINHVKKYDPFWFCNFLDNSFDEKEKIFNILFTDKKENLPSSIIIQMMEDQINVNNWIQPFSVVMNSELQEEFTWLTKSIGYSPETKYLDQYLNRFVYLVSLSIDENGLSSQKDLTKYFYDFMFDYYQKEKHYYELKQEFTHSIVDNNHLDERINDLIVLSKESIYKEPKIIVKQKKYNFLVKDKFVPKIDIRNDKNVDTFAYLIPGITIDLPISSKNNDGFVKLSIPFSSEISPENAQKIHLIDKNGNYYNDDDVEIDNKNMKLNLKLELDSNPYDSYFLVFDGNEKYLNINTQQIKTKPFVLVTSPGNKFYYDKPSNTFVLSKIASKTEFSLNVKNCFNEEMPYKTEMVCYDEKPIKLERKGNLLTVNSPYGCLLQGNIYFNKKDKIQFAVEEKKFTAEDVTFLLYNYYERKFDGSDVLYAGNLPFRQYIYLREPDKQFDVKSPDNIDIKNVGQEGHLGWFDLSLYDKMDRAIIVQITYNGFSRDIAIVPVTTQFKADKQYLTFQFTTKKINDMKCLLFDRSTQKVTNVKSGDKIDLSNNSEKTLITPFSFDFYYPYEKHANYNVNFENNFVFPELVKNVKYLVVENKRLKLVNKNKLTKDMKLICGRLCGENYAQDNDMNLFVSCWYPVTKDVNRLMSYLKDVEFSNKEKEINDILKFLRETKVQYKNSENPLDFLRNLLENRIKFLIENNGVLRMPMEFAELCKYQKSLIKETPDFFKWLAEKFDNFEEVTFEKDENEYYDCLILFMNGMILKNESDINFAERPKEEIKINYLADDYSTFEKLKEKLADFSPKNEKELINKLNQMIKVITSFPQVLRTQKNSQTAFDVFNFLETVYNYYKHEHPVKSFVMFYPKVEEFCHFFELLKEYLFEEKTEKSDIKIEYEDVTFDREETVIQSNLYPEFFRRKILSRVMMPLPKERQEEFLQFATDLMYQMKKDKEFTISDSLSDEIKRKQSEQVGSFVKQQINTRFMNKLMNETIDTEPSVPNKIDVKKELQENMSKTSKKEDSFKDLLKPTRSTSISSTKRVETQIPQKKQKPKPVKNDWASISFEKLQSEPKKQEKVDKKQEQITKSDKKEEKIEKIEEPIEKSDTKEEPKDYMEFIDEEFPSLTGKPVTNVQQPVFQYQIDIEPEQNQQIQIPQFAPKQNPEPIQSPKLDVILKQPSAKPVEAPEKPENNSSNSEQKSIEEEYPALLSSSAPITANIKPSKWENLNNISEKVEEKPKKVVNIPRFSPASLPQEEIINRKELPSFISKSQPQKVETRPFVAPKPASEPIPASVPLNEVENEEIPEQKPQEPEKPKAIDNKQAQPPQTVQAVPFNPVQMPYNYNNQNVGQMQPQPNVNYYPQFAPQYPNPQELSPPGFSTKSTPISPPNPEQNDLEEPHYYFRPKSAPIIPNQPLNPKFTSPKSESPQPASFESFPRIIDDNSQTVQGFGSVLQPETPKSEENSVPEQPNQNYPQQPQMPGYPMPQQQIPGYVPQYPPYYYQQPIPGYILMPIPAQQFMQMQGFFPDQQQQMLFIQQQQMMMAQMMQQHPQMFQQPFMQPAMPGYVYPQQFGFNPQQNPQQFGFAAAPNQNPQQPQQMQPQQQQMPQQTDNLEDDNNSPKKYTRRR</sequence>
<dbReference type="SMR" id="A2EW66"/>
<feature type="region of interest" description="Disordered" evidence="1">
    <location>
        <begin position="3219"/>
        <end position="3268"/>
    </location>
</feature>
<dbReference type="KEGG" id="tva:4760943"/>
<evidence type="ECO:0000256" key="1">
    <source>
        <dbReference type="SAM" id="MobiDB-lite"/>
    </source>
</evidence>
<feature type="compositionally biased region" description="Low complexity" evidence="1">
    <location>
        <begin position="3219"/>
        <end position="3250"/>
    </location>
</feature>
<evidence type="ECO:0000313" key="2">
    <source>
        <dbReference type="EMBL" id="EAY03102.1"/>
    </source>
</evidence>
<feature type="region of interest" description="Disordered" evidence="1">
    <location>
        <begin position="2889"/>
        <end position="3077"/>
    </location>
</feature>
<dbReference type="PANTHER" id="PTHR48139:SF1">
    <property type="entry name" value="FIBROUS SHEATH CABYR-BINDING PROTEIN"/>
    <property type="match status" value="1"/>
</dbReference>
<protein>
    <submittedName>
        <fullName evidence="2">Uncharacterized protein</fullName>
    </submittedName>
</protein>
<feature type="region of interest" description="Disordered" evidence="1">
    <location>
        <begin position="2791"/>
        <end position="2864"/>
    </location>
</feature>
<feature type="compositionally biased region" description="Basic and acidic residues" evidence="1">
    <location>
        <begin position="2660"/>
        <end position="2671"/>
    </location>
</feature>